<evidence type="ECO:0000256" key="4">
    <source>
        <dbReference type="ARBA" id="ARBA00023002"/>
    </source>
</evidence>
<dbReference type="Proteomes" id="UP001552594">
    <property type="component" value="Unassembled WGS sequence"/>
</dbReference>
<dbReference type="PANTHER" id="PTHR13789:SF318">
    <property type="entry name" value="GERANYLGERANYL DIPHOSPHATE REDUCTASE"/>
    <property type="match status" value="1"/>
</dbReference>
<keyword evidence="6" id="KW-0812">Transmembrane</keyword>
<dbReference type="InterPro" id="IPR036188">
    <property type="entry name" value="FAD/NAD-bd_sf"/>
</dbReference>
<name>A0ABV3K3C4_STRON</name>
<keyword evidence="6" id="KW-0472">Membrane</keyword>
<proteinExistence type="predicted"/>
<keyword evidence="6" id="KW-1133">Transmembrane helix</keyword>
<protein>
    <submittedName>
        <fullName evidence="8">FAD-dependent monooxygenase</fullName>
    </submittedName>
</protein>
<evidence type="ECO:0000256" key="5">
    <source>
        <dbReference type="ARBA" id="ARBA00023033"/>
    </source>
</evidence>
<keyword evidence="9" id="KW-1185">Reference proteome</keyword>
<feature type="transmembrane region" description="Helical" evidence="6">
    <location>
        <begin position="6"/>
        <end position="23"/>
    </location>
</feature>
<dbReference type="InterPro" id="IPR050493">
    <property type="entry name" value="FAD-dep_Monooxygenase_BioMet"/>
</dbReference>
<sequence>MAEQRWAVVIGAGIGGLTAALALHRRGWRVTVLERARALEDVGSGLAVAPNALKALDTLGVGEEVRALAVRQGAAGLRRASGRTLVHTDLAWIERTFGDPVVILPRPRLVAMLAARLPAGALLTSVSARLVRAGTADRPALVHTPAGEYRPELVVAADGIHSATRAMLFPAHPAPRYSGFTSWRTAIPAPPRPVPLGETWGRGAVTGVLPLPGGRLYLYAAALAPAGQRAPDGDERAELLRRFGHWCAPLPELFAAAKPGEVLRNDIHELADPLPAYHSGRVALLGDAAHAMTPFQGQGACQAIEDAVVLAHDPDLTRYTAARLPRATDAVRRSRRVARAVAVSARPAVLLRDLALALSGRLPQRMLIRTAAPTYAWNPPVAATRPGGHGGRGH</sequence>
<evidence type="ECO:0000256" key="1">
    <source>
        <dbReference type="ARBA" id="ARBA00001974"/>
    </source>
</evidence>
<dbReference type="PRINTS" id="PR00420">
    <property type="entry name" value="RNGMNOXGNASE"/>
</dbReference>
<evidence type="ECO:0000259" key="7">
    <source>
        <dbReference type="Pfam" id="PF01494"/>
    </source>
</evidence>
<keyword evidence="3" id="KW-0274">FAD</keyword>
<evidence type="ECO:0000256" key="2">
    <source>
        <dbReference type="ARBA" id="ARBA00022630"/>
    </source>
</evidence>
<feature type="domain" description="FAD-binding" evidence="7">
    <location>
        <begin position="276"/>
        <end position="311"/>
    </location>
</feature>
<keyword evidence="5 8" id="KW-0503">Monooxygenase</keyword>
<dbReference type="GO" id="GO:0004497">
    <property type="term" value="F:monooxygenase activity"/>
    <property type="evidence" value="ECO:0007669"/>
    <property type="project" value="UniProtKB-KW"/>
</dbReference>
<comment type="cofactor">
    <cofactor evidence="1">
        <name>FAD</name>
        <dbReference type="ChEBI" id="CHEBI:57692"/>
    </cofactor>
</comment>
<dbReference type="RefSeq" id="WP_109280314.1">
    <property type="nucleotide sequence ID" value="NZ_JBFAUK010000023.1"/>
</dbReference>
<reference evidence="8 9" key="1">
    <citation type="submission" date="2024-06" db="EMBL/GenBank/DDBJ databases">
        <title>The Natural Products Discovery Center: Release of the First 8490 Sequenced Strains for Exploring Actinobacteria Biosynthetic Diversity.</title>
        <authorList>
            <person name="Kalkreuter E."/>
            <person name="Kautsar S.A."/>
            <person name="Yang D."/>
            <person name="Bader C.D."/>
            <person name="Teijaro C.N."/>
            <person name="Fluegel L."/>
            <person name="Davis C.M."/>
            <person name="Simpson J.R."/>
            <person name="Lauterbach L."/>
            <person name="Steele A.D."/>
            <person name="Gui C."/>
            <person name="Meng S."/>
            <person name="Li G."/>
            <person name="Viehrig K."/>
            <person name="Ye F."/>
            <person name="Su P."/>
            <person name="Kiefer A.F."/>
            <person name="Nichols A."/>
            <person name="Cepeda A.J."/>
            <person name="Yan W."/>
            <person name="Fan B."/>
            <person name="Jiang Y."/>
            <person name="Adhikari A."/>
            <person name="Zheng C.-J."/>
            <person name="Schuster L."/>
            <person name="Cowan T.M."/>
            <person name="Smanski M.J."/>
            <person name="Chevrette M.G."/>
            <person name="De Carvalho L.P.S."/>
            <person name="Shen B."/>
        </authorList>
    </citation>
    <scope>NUCLEOTIDE SEQUENCE [LARGE SCALE GENOMIC DNA]</scope>
    <source>
        <strain evidence="8 9">NPDC052347</strain>
    </source>
</reference>
<evidence type="ECO:0000313" key="9">
    <source>
        <dbReference type="Proteomes" id="UP001552594"/>
    </source>
</evidence>
<keyword evidence="2" id="KW-0285">Flavoprotein</keyword>
<dbReference type="Pfam" id="PF01494">
    <property type="entry name" value="FAD_binding_3"/>
    <property type="match status" value="2"/>
</dbReference>
<dbReference type="SUPFAM" id="SSF51905">
    <property type="entry name" value="FAD/NAD(P)-binding domain"/>
    <property type="match status" value="1"/>
</dbReference>
<dbReference type="PANTHER" id="PTHR13789">
    <property type="entry name" value="MONOOXYGENASE"/>
    <property type="match status" value="1"/>
</dbReference>
<evidence type="ECO:0000313" key="8">
    <source>
        <dbReference type="EMBL" id="MEV5509657.1"/>
    </source>
</evidence>
<dbReference type="Gene3D" id="3.50.50.60">
    <property type="entry name" value="FAD/NAD(P)-binding domain"/>
    <property type="match status" value="1"/>
</dbReference>
<dbReference type="EMBL" id="JBFAUK010000023">
    <property type="protein sequence ID" value="MEV5509657.1"/>
    <property type="molecule type" value="Genomic_DNA"/>
</dbReference>
<keyword evidence="4" id="KW-0560">Oxidoreductase</keyword>
<evidence type="ECO:0000256" key="3">
    <source>
        <dbReference type="ARBA" id="ARBA00022827"/>
    </source>
</evidence>
<organism evidence="8 9">
    <name type="scientific">Streptomyces orinoci</name>
    <name type="common">Streptoverticillium orinoci</name>
    <dbReference type="NCBI Taxonomy" id="67339"/>
    <lineage>
        <taxon>Bacteria</taxon>
        <taxon>Bacillati</taxon>
        <taxon>Actinomycetota</taxon>
        <taxon>Actinomycetes</taxon>
        <taxon>Kitasatosporales</taxon>
        <taxon>Streptomycetaceae</taxon>
        <taxon>Streptomyces</taxon>
    </lineage>
</organism>
<gene>
    <name evidence="8" type="ORF">AB0L16_25010</name>
</gene>
<comment type="caution">
    <text evidence="8">The sequence shown here is derived from an EMBL/GenBank/DDBJ whole genome shotgun (WGS) entry which is preliminary data.</text>
</comment>
<feature type="domain" description="FAD-binding" evidence="7">
    <location>
        <begin position="8"/>
        <end position="168"/>
    </location>
</feature>
<evidence type="ECO:0000256" key="6">
    <source>
        <dbReference type="SAM" id="Phobius"/>
    </source>
</evidence>
<dbReference type="InterPro" id="IPR002938">
    <property type="entry name" value="FAD-bd"/>
</dbReference>
<accession>A0ABV3K3C4</accession>